<evidence type="ECO:0000256" key="1">
    <source>
        <dbReference type="ARBA" id="ARBA00001974"/>
    </source>
</evidence>
<dbReference type="AlphaFoldDB" id="A0A2A9HJF7"/>
<keyword evidence="4" id="KW-0274">FAD</keyword>
<name>A0A2A9HJF7_TEPT2</name>
<dbReference type="Gene3D" id="1.10.45.10">
    <property type="entry name" value="Vanillyl-alcohol Oxidase, Chain A, domain 4"/>
    <property type="match status" value="1"/>
</dbReference>
<dbReference type="InterPro" id="IPR016167">
    <property type="entry name" value="FAD-bd_PCMH_sub1"/>
</dbReference>
<evidence type="ECO:0000256" key="4">
    <source>
        <dbReference type="ARBA" id="ARBA00022827"/>
    </source>
</evidence>
<sequence>MDPDLRRRLEAVVGAAHVLDDPDTRASYETDWTRRFSGPAACVVRPASAAEVAGVLQICRAAGIAVVPQGGNTGLVGGSVPRAGEAVLSLRRLDAIEDFDEVAGEVTVGAGVTLERLQEHVRAAGWDVGVDLASRASATIGGMVATNAGGVRVIRFGPMRHQLIGIEAVLADGAILRRLPGLLKDNTGYDLPGLLAGSEGTLAVITRVRLRLVPLRPARAVALLGLPSLDAALQVVRAVRRAAPGLEAAEVFFPEGLDLVLRHTHLAPPFPRPYPCYLLLECAGPADPAPALAAALEPVADPAATLLATDRADRDRLWACRERHTEAISAEGIPHKLDVTLPADRLAAFEPAVRARLAAVRPAARPILFGHAGDGNLHVNILGLDPDDDAADGAVLELVASFGGSISAEHGIGIAKKPWLSLTRSPADISAMRAIKRALDPAGILNPGVIFDLEPPAPGVAEPPGRV</sequence>
<reference evidence="7 8" key="1">
    <citation type="submission" date="2017-09" db="EMBL/GenBank/DDBJ databases">
        <title>Sequencing the genomes of two abundant thermophiles in Great Basin hot springs: Thermocrinis jamiesonii and novel Chloroflexi Thermoflexus hugenholtzii.</title>
        <authorList>
            <person name="Hedlund B."/>
        </authorList>
    </citation>
    <scope>NUCLEOTIDE SEQUENCE [LARGE SCALE GENOMIC DNA]</scope>
    <source>
        <strain evidence="7 8">G233</strain>
    </source>
</reference>
<proteinExistence type="inferred from homology"/>
<dbReference type="PANTHER" id="PTHR43716">
    <property type="entry name" value="D-2-HYDROXYGLUTARATE DEHYDROGENASE, MITOCHONDRIAL"/>
    <property type="match status" value="1"/>
</dbReference>
<dbReference type="GO" id="GO:0022904">
    <property type="term" value="P:respiratory electron transport chain"/>
    <property type="evidence" value="ECO:0007669"/>
    <property type="project" value="TreeGrafter"/>
</dbReference>
<organism evidence="7 8">
    <name type="scientific">Tepidiforma thermophila (strain KCTC 52669 / CGMCC 1.13589 / G233)</name>
    <dbReference type="NCBI Taxonomy" id="2761530"/>
    <lineage>
        <taxon>Bacteria</taxon>
        <taxon>Bacillati</taxon>
        <taxon>Chloroflexota</taxon>
        <taxon>Tepidiformia</taxon>
        <taxon>Tepidiformales</taxon>
        <taxon>Tepidiformaceae</taxon>
        <taxon>Tepidiforma</taxon>
    </lineage>
</organism>
<dbReference type="Gene3D" id="3.30.465.10">
    <property type="match status" value="1"/>
</dbReference>
<comment type="cofactor">
    <cofactor evidence="1">
        <name>FAD</name>
        <dbReference type="ChEBI" id="CHEBI:57692"/>
    </cofactor>
</comment>
<dbReference type="InterPro" id="IPR016164">
    <property type="entry name" value="FAD-linked_Oxase-like_C"/>
</dbReference>
<dbReference type="Gene3D" id="3.30.70.2190">
    <property type="match status" value="1"/>
</dbReference>
<keyword evidence="3" id="KW-0285">Flavoprotein</keyword>
<comment type="similarity">
    <text evidence="2">Belongs to the FAD-binding oxidoreductase/transferase type 4 family.</text>
</comment>
<dbReference type="InterPro" id="IPR016171">
    <property type="entry name" value="Vanillyl_alc_oxidase_C-sub2"/>
</dbReference>
<dbReference type="GO" id="GO:0071949">
    <property type="term" value="F:FAD binding"/>
    <property type="evidence" value="ECO:0007669"/>
    <property type="project" value="InterPro"/>
</dbReference>
<evidence type="ECO:0000259" key="6">
    <source>
        <dbReference type="PROSITE" id="PS51387"/>
    </source>
</evidence>
<dbReference type="Pfam" id="PF01565">
    <property type="entry name" value="FAD_binding_4"/>
    <property type="match status" value="1"/>
</dbReference>
<dbReference type="FunFam" id="1.10.45.10:FF:000001">
    <property type="entry name" value="D-lactate dehydrogenase mitochondrial"/>
    <property type="match status" value="1"/>
</dbReference>
<dbReference type="InterPro" id="IPR016166">
    <property type="entry name" value="FAD-bd_PCMH"/>
</dbReference>
<evidence type="ECO:0000313" key="8">
    <source>
        <dbReference type="Proteomes" id="UP000223071"/>
    </source>
</evidence>
<dbReference type="InterPro" id="IPR051264">
    <property type="entry name" value="FAD-oxidored/transferase_4"/>
</dbReference>
<dbReference type="PROSITE" id="PS51387">
    <property type="entry name" value="FAD_PCMH"/>
    <property type="match status" value="1"/>
</dbReference>
<keyword evidence="8" id="KW-1185">Reference proteome</keyword>
<evidence type="ECO:0000256" key="3">
    <source>
        <dbReference type="ARBA" id="ARBA00022630"/>
    </source>
</evidence>
<dbReference type="Gene3D" id="3.30.70.2740">
    <property type="match status" value="1"/>
</dbReference>
<protein>
    <submittedName>
        <fullName evidence="7">FAD/FMN-containing dehydrogenase</fullName>
    </submittedName>
</protein>
<dbReference type="EMBL" id="PDJQ01000001">
    <property type="protein sequence ID" value="PFG75302.1"/>
    <property type="molecule type" value="Genomic_DNA"/>
</dbReference>
<evidence type="ECO:0000256" key="2">
    <source>
        <dbReference type="ARBA" id="ARBA00008000"/>
    </source>
</evidence>
<comment type="caution">
    <text evidence="7">The sequence shown here is derived from an EMBL/GenBank/DDBJ whole genome shotgun (WGS) entry which is preliminary data.</text>
</comment>
<dbReference type="InterPro" id="IPR004113">
    <property type="entry name" value="FAD-bd_oxidored_4_C"/>
</dbReference>
<dbReference type="PANTHER" id="PTHR43716:SF1">
    <property type="entry name" value="D-2-HYDROXYGLUTARATE DEHYDROGENASE, MITOCHONDRIAL"/>
    <property type="match status" value="1"/>
</dbReference>
<dbReference type="InterPro" id="IPR006094">
    <property type="entry name" value="Oxid_FAD_bind_N"/>
</dbReference>
<dbReference type="InterPro" id="IPR036318">
    <property type="entry name" value="FAD-bd_PCMH-like_sf"/>
</dbReference>
<keyword evidence="5" id="KW-0560">Oxidoreductase</keyword>
<dbReference type="SUPFAM" id="SSF56176">
    <property type="entry name" value="FAD-binding/transporter-associated domain-like"/>
    <property type="match status" value="1"/>
</dbReference>
<dbReference type="Proteomes" id="UP000223071">
    <property type="component" value="Unassembled WGS sequence"/>
</dbReference>
<evidence type="ECO:0000256" key="5">
    <source>
        <dbReference type="ARBA" id="ARBA00023002"/>
    </source>
</evidence>
<accession>A0A2A9HJF7</accession>
<feature type="domain" description="FAD-binding PCMH-type" evidence="6">
    <location>
        <begin position="36"/>
        <end position="215"/>
    </location>
</feature>
<dbReference type="SUPFAM" id="SSF55103">
    <property type="entry name" value="FAD-linked oxidases, C-terminal domain"/>
    <property type="match status" value="1"/>
</dbReference>
<dbReference type="Pfam" id="PF02913">
    <property type="entry name" value="FAD-oxidase_C"/>
    <property type="match status" value="1"/>
</dbReference>
<dbReference type="GO" id="GO:0016491">
    <property type="term" value="F:oxidoreductase activity"/>
    <property type="evidence" value="ECO:0007669"/>
    <property type="project" value="UniProtKB-KW"/>
</dbReference>
<evidence type="ECO:0000313" key="7">
    <source>
        <dbReference type="EMBL" id="PFG75302.1"/>
    </source>
</evidence>
<gene>
    <name evidence="7" type="ORF">A9A59_2570</name>
</gene>
<dbReference type="Gene3D" id="3.30.43.10">
    <property type="entry name" value="Uridine Diphospho-n-acetylenolpyruvylglucosamine Reductase, domain 2"/>
    <property type="match status" value="1"/>
</dbReference>
<dbReference type="InterPro" id="IPR016169">
    <property type="entry name" value="FAD-bd_PCMH_sub2"/>
</dbReference>
<dbReference type="RefSeq" id="WP_098504624.1">
    <property type="nucleotide sequence ID" value="NZ_PDJQ01000001.1"/>
</dbReference>